<evidence type="ECO:0000256" key="1">
    <source>
        <dbReference type="SAM" id="MobiDB-lite"/>
    </source>
</evidence>
<accession>A0A9P7ZTT7</accession>
<dbReference type="SUPFAM" id="SSF53474">
    <property type="entry name" value="alpha/beta-Hydrolases"/>
    <property type="match status" value="1"/>
</dbReference>
<evidence type="ECO:0000259" key="2">
    <source>
        <dbReference type="Pfam" id="PF12697"/>
    </source>
</evidence>
<feature type="region of interest" description="Disordered" evidence="1">
    <location>
        <begin position="197"/>
        <end position="223"/>
    </location>
</feature>
<evidence type="ECO:0000313" key="3">
    <source>
        <dbReference type="EMBL" id="KAG9258244.1"/>
    </source>
</evidence>
<reference evidence="3" key="1">
    <citation type="journal article" date="2021" name="IMA Fungus">
        <title>Genomic characterization of three marine fungi, including Emericellopsis atlantica sp. nov. with signatures of a generalist lifestyle and marine biomass degradation.</title>
        <authorList>
            <person name="Hagestad O.C."/>
            <person name="Hou L."/>
            <person name="Andersen J.H."/>
            <person name="Hansen E.H."/>
            <person name="Altermark B."/>
            <person name="Li C."/>
            <person name="Kuhnert E."/>
            <person name="Cox R.J."/>
            <person name="Crous P.W."/>
            <person name="Spatafora J.W."/>
            <person name="Lail K."/>
            <person name="Amirebrahimi M."/>
            <person name="Lipzen A."/>
            <person name="Pangilinan J."/>
            <person name="Andreopoulos W."/>
            <person name="Hayes R.D."/>
            <person name="Ng V."/>
            <person name="Grigoriev I.V."/>
            <person name="Jackson S.A."/>
            <person name="Sutton T.D.S."/>
            <person name="Dobson A.D.W."/>
            <person name="Rama T."/>
        </authorList>
    </citation>
    <scope>NUCLEOTIDE SEQUENCE</scope>
    <source>
        <strain evidence="3">TS7</strain>
    </source>
</reference>
<dbReference type="OrthoDB" id="9978720at2759"/>
<organism evidence="3 4">
    <name type="scientific">Emericellopsis atlantica</name>
    <dbReference type="NCBI Taxonomy" id="2614577"/>
    <lineage>
        <taxon>Eukaryota</taxon>
        <taxon>Fungi</taxon>
        <taxon>Dikarya</taxon>
        <taxon>Ascomycota</taxon>
        <taxon>Pezizomycotina</taxon>
        <taxon>Sordariomycetes</taxon>
        <taxon>Hypocreomycetidae</taxon>
        <taxon>Hypocreales</taxon>
        <taxon>Bionectriaceae</taxon>
        <taxon>Emericellopsis</taxon>
    </lineage>
</organism>
<feature type="compositionally biased region" description="Basic and acidic residues" evidence="1">
    <location>
        <begin position="210"/>
        <end position="223"/>
    </location>
</feature>
<gene>
    <name evidence="3" type="ORF">F5Z01DRAFT_670891</name>
</gene>
<dbReference type="PANTHER" id="PTHR43194">
    <property type="entry name" value="HYDROLASE ALPHA/BETA FOLD FAMILY"/>
    <property type="match status" value="1"/>
</dbReference>
<dbReference type="Pfam" id="PF12697">
    <property type="entry name" value="Abhydrolase_6"/>
    <property type="match status" value="1"/>
</dbReference>
<evidence type="ECO:0000313" key="4">
    <source>
        <dbReference type="Proteomes" id="UP000887229"/>
    </source>
</evidence>
<dbReference type="EMBL" id="MU251244">
    <property type="protein sequence ID" value="KAG9258244.1"/>
    <property type="molecule type" value="Genomic_DNA"/>
</dbReference>
<dbReference type="Gene3D" id="3.40.50.1820">
    <property type="entry name" value="alpha/beta hydrolase"/>
    <property type="match status" value="1"/>
</dbReference>
<dbReference type="InterPro" id="IPR000073">
    <property type="entry name" value="AB_hydrolase_1"/>
</dbReference>
<dbReference type="PANTHER" id="PTHR43194:SF4">
    <property type="entry name" value="AB HYDROLASE-1 DOMAIN-CONTAINING PROTEIN"/>
    <property type="match status" value="1"/>
</dbReference>
<feature type="domain" description="AB hydrolase-1" evidence="2">
    <location>
        <begin position="324"/>
        <end position="652"/>
    </location>
</feature>
<dbReference type="GeneID" id="70295528"/>
<proteinExistence type="predicted"/>
<name>A0A9P7ZTT7_9HYPO</name>
<sequence>MDCEKRPRPDEVSFIDPRQVSKKPCYGVGFFADPTTQPSADATTWYFQDTTGLEHGQLGLYNLDHSFSLPSDSQLSSLLTGFESETPSTDLHMPTQQQHAAPGYMYGDGASYVDSDCLMPDVIGNAYTSLHQLDTDFDWDAFVAKPASGGDTLATVHDDTSKSQETDELDGLVELNPLLQDDLTWLSTETNLAMQMPESRVEQAQQEDTDAGRDHNHDDKQTGLADEHFDEDFSEETDELFNSQFNDLIYTDALEAGWRPVPEPSLMLCPPIRDLADYEIRVTDKFVHVSPSSTARNPIRLYNGGKMKVFRMMPNDLAKVKAPLVLIHGDYHRGDCWARKPDSTLAWAELFRLRGHIVYVVDLNDMQSPVTSAPPSKETVQNQWTNPRDRPYRKDCAWTSAKHHTQWPGKGTVGDPTFEIYYSGLVPLRATKKERQMDAMNGLTELLEQIGKAVLIGHGSGCQAAWIAADANPTRVAGVIALEPNGPAFGSVHKKVVGDDGKPHQIFSNNVTYDPSIRRYGLTDIPLTFKPHLSYQSTEEDDDAGFFQVPNPPNINSDRLKRGDGCHMNLWLQTDLLFNVGDTKIVDNCGKRKLCNLQRMPQVIVTAQASSHTVYDFATAFFMKQAGVNVKYCPLERYEVEGNGHLMFLEQNSSAVGRLVSRWACDIMPMPDKVCQAGHWASHAPLAHLEKMCAYERGAWKHYAPMKPKESGDNRWLAVGELAGSVEVTLWVKSRMEMAKMNELPTPPPSGGFLSTVGMRGPWSEDMDMAFDFQ</sequence>
<dbReference type="InterPro" id="IPR050228">
    <property type="entry name" value="Carboxylesterase_BioH"/>
</dbReference>
<dbReference type="Proteomes" id="UP000887229">
    <property type="component" value="Unassembled WGS sequence"/>
</dbReference>
<comment type="caution">
    <text evidence="3">The sequence shown here is derived from an EMBL/GenBank/DDBJ whole genome shotgun (WGS) entry which is preliminary data.</text>
</comment>
<protein>
    <recommendedName>
        <fullName evidence="2">AB hydrolase-1 domain-containing protein</fullName>
    </recommendedName>
</protein>
<dbReference type="AlphaFoldDB" id="A0A9P7ZTT7"/>
<dbReference type="RefSeq" id="XP_046122168.1">
    <property type="nucleotide sequence ID" value="XM_046264625.1"/>
</dbReference>
<keyword evidence="4" id="KW-1185">Reference proteome</keyword>
<dbReference type="InterPro" id="IPR029058">
    <property type="entry name" value="AB_hydrolase_fold"/>
</dbReference>